<name>A0A498H1Z6_9EURY</name>
<reference evidence="2 3" key="1">
    <citation type="journal article" date="2015" name="Int. J. Syst. Evol. Microbiol.">
        <title>Methanoculleus taiwanensis sp. nov., a methanogen isolated from deep marine sediment at the deformation front area near Taiwan.</title>
        <authorList>
            <person name="Weng C.Y."/>
            <person name="Chen S.C."/>
            <person name="Lai M.C."/>
            <person name="Wu S.Y."/>
            <person name="Lin S."/>
            <person name="Yang T.F."/>
            <person name="Chen P.C."/>
        </authorList>
    </citation>
    <scope>NUCLEOTIDE SEQUENCE [LARGE SCALE GENOMIC DNA]</scope>
    <source>
        <strain evidence="2 3">CYW4</strain>
    </source>
</reference>
<evidence type="ECO:0000259" key="1">
    <source>
        <dbReference type="Pfam" id="PF07883"/>
    </source>
</evidence>
<organism evidence="2 3">
    <name type="scientific">Methanoculleus taiwanensis</name>
    <dbReference type="NCBI Taxonomy" id="1550565"/>
    <lineage>
        <taxon>Archaea</taxon>
        <taxon>Methanobacteriati</taxon>
        <taxon>Methanobacteriota</taxon>
        <taxon>Stenosarchaea group</taxon>
        <taxon>Methanomicrobia</taxon>
        <taxon>Methanomicrobiales</taxon>
        <taxon>Methanomicrobiaceae</taxon>
        <taxon>Methanoculleus</taxon>
    </lineage>
</organism>
<evidence type="ECO:0000313" key="3">
    <source>
        <dbReference type="Proteomes" id="UP000290932"/>
    </source>
</evidence>
<dbReference type="InterPro" id="IPR011051">
    <property type="entry name" value="RmlC_Cupin_sf"/>
</dbReference>
<dbReference type="Proteomes" id="UP000290932">
    <property type="component" value="Unassembled WGS sequence"/>
</dbReference>
<gene>
    <name evidence="2" type="ORF">ABH15_02375</name>
</gene>
<dbReference type="EMBL" id="LHQS01000001">
    <property type="protein sequence ID" value="RXE57001.1"/>
    <property type="molecule type" value="Genomic_DNA"/>
</dbReference>
<accession>A0A498H1Z6</accession>
<dbReference type="RefSeq" id="WP_128692755.1">
    <property type="nucleotide sequence ID" value="NZ_LHQS01000001.1"/>
</dbReference>
<dbReference type="InterPro" id="IPR013096">
    <property type="entry name" value="Cupin_2"/>
</dbReference>
<evidence type="ECO:0000313" key="2">
    <source>
        <dbReference type="EMBL" id="RXE57001.1"/>
    </source>
</evidence>
<dbReference type="PANTHER" id="PTHR37694:SF1">
    <property type="entry name" value="SLR8022 PROTEIN"/>
    <property type="match status" value="1"/>
</dbReference>
<sequence length="111" mass="11871">MTGPEKETLTGKILNPADLVAYQGGSIVSRMLVYKKSGTITLFAFDAGEGLSEHTAPYDAILTVLDGEATVTIAGAEHLLKAGELIIMPANIPHAVKATDRFKMMLTMIHE</sequence>
<dbReference type="CDD" id="cd02230">
    <property type="entry name" value="cupin_HP0902-like"/>
    <property type="match status" value="1"/>
</dbReference>
<protein>
    <submittedName>
        <fullName evidence="2">Cupin</fullName>
    </submittedName>
</protein>
<dbReference type="InterPro" id="IPR014710">
    <property type="entry name" value="RmlC-like_jellyroll"/>
</dbReference>
<dbReference type="SUPFAM" id="SSF51182">
    <property type="entry name" value="RmlC-like cupins"/>
    <property type="match status" value="1"/>
</dbReference>
<dbReference type="Gene3D" id="2.60.120.10">
    <property type="entry name" value="Jelly Rolls"/>
    <property type="match status" value="1"/>
</dbReference>
<comment type="caution">
    <text evidence="2">The sequence shown here is derived from an EMBL/GenBank/DDBJ whole genome shotgun (WGS) entry which is preliminary data.</text>
</comment>
<dbReference type="OrthoDB" id="41394at2157"/>
<keyword evidence="3" id="KW-1185">Reference proteome</keyword>
<dbReference type="PANTHER" id="PTHR37694">
    <property type="entry name" value="SLR8022 PROTEIN"/>
    <property type="match status" value="1"/>
</dbReference>
<feature type="domain" description="Cupin type-2" evidence="1">
    <location>
        <begin position="42"/>
        <end position="109"/>
    </location>
</feature>
<proteinExistence type="predicted"/>
<dbReference type="Pfam" id="PF07883">
    <property type="entry name" value="Cupin_2"/>
    <property type="match status" value="1"/>
</dbReference>
<dbReference type="AlphaFoldDB" id="A0A498H1Z6"/>